<dbReference type="AlphaFoldDB" id="A0A2W4CE57"/>
<organism evidence="7 8">
    <name type="scientific">Rhizobium tubonense</name>
    <dbReference type="NCBI Taxonomy" id="484088"/>
    <lineage>
        <taxon>Bacteria</taxon>
        <taxon>Pseudomonadati</taxon>
        <taxon>Pseudomonadota</taxon>
        <taxon>Alphaproteobacteria</taxon>
        <taxon>Hyphomicrobiales</taxon>
        <taxon>Rhizobiaceae</taxon>
        <taxon>Rhizobium/Agrobacterium group</taxon>
        <taxon>Rhizobium</taxon>
    </lineage>
</organism>
<name>A0A2W4CE57_9HYPH</name>
<feature type="transmembrane region" description="Helical" evidence="6">
    <location>
        <begin position="217"/>
        <end position="243"/>
    </location>
</feature>
<feature type="transmembrane region" description="Helical" evidence="6">
    <location>
        <begin position="346"/>
        <end position="366"/>
    </location>
</feature>
<evidence type="ECO:0000256" key="6">
    <source>
        <dbReference type="SAM" id="Phobius"/>
    </source>
</evidence>
<dbReference type="InterPro" id="IPR001851">
    <property type="entry name" value="ABC_transp_permease"/>
</dbReference>
<proteinExistence type="predicted"/>
<feature type="transmembrane region" description="Helical" evidence="6">
    <location>
        <begin position="134"/>
        <end position="155"/>
    </location>
</feature>
<comment type="subcellular location">
    <subcellularLocation>
        <location evidence="1">Cell membrane</location>
        <topology evidence="1">Multi-pass membrane protein</topology>
    </subcellularLocation>
</comment>
<dbReference type="Proteomes" id="UP000248925">
    <property type="component" value="Unassembled WGS sequence"/>
</dbReference>
<dbReference type="PANTHER" id="PTHR47089">
    <property type="entry name" value="ABC TRANSPORTER, PERMEASE PROTEIN"/>
    <property type="match status" value="1"/>
</dbReference>
<evidence type="ECO:0000256" key="4">
    <source>
        <dbReference type="ARBA" id="ARBA00022989"/>
    </source>
</evidence>
<dbReference type="RefSeq" id="WP_111161995.1">
    <property type="nucleotide sequence ID" value="NZ_PCDP01000039.1"/>
</dbReference>
<dbReference type="PANTHER" id="PTHR47089:SF1">
    <property type="entry name" value="GUANOSINE ABC TRANSPORTER PERMEASE PROTEIN NUPP"/>
    <property type="match status" value="1"/>
</dbReference>
<feature type="transmembrane region" description="Helical" evidence="6">
    <location>
        <begin position="77"/>
        <end position="97"/>
    </location>
</feature>
<keyword evidence="8" id="KW-1185">Reference proteome</keyword>
<feature type="transmembrane region" description="Helical" evidence="6">
    <location>
        <begin position="315"/>
        <end position="334"/>
    </location>
</feature>
<dbReference type="CDD" id="cd06580">
    <property type="entry name" value="TM_PBP1_transp_TpRbsC_like"/>
    <property type="match status" value="1"/>
</dbReference>
<comment type="caution">
    <text evidence="7">The sequence shown here is derived from an EMBL/GenBank/DDBJ whole genome shotgun (WGS) entry which is preliminary data.</text>
</comment>
<evidence type="ECO:0000256" key="1">
    <source>
        <dbReference type="ARBA" id="ARBA00004651"/>
    </source>
</evidence>
<dbReference type="GO" id="GO:0022857">
    <property type="term" value="F:transmembrane transporter activity"/>
    <property type="evidence" value="ECO:0007669"/>
    <property type="project" value="InterPro"/>
</dbReference>
<dbReference type="Pfam" id="PF02653">
    <property type="entry name" value="BPD_transp_2"/>
    <property type="match status" value="1"/>
</dbReference>
<keyword evidence="5 6" id="KW-0472">Membrane</keyword>
<dbReference type="EMBL" id="PCDP01000039">
    <property type="protein sequence ID" value="PZM11507.1"/>
    <property type="molecule type" value="Genomic_DNA"/>
</dbReference>
<evidence type="ECO:0000256" key="3">
    <source>
        <dbReference type="ARBA" id="ARBA00022692"/>
    </source>
</evidence>
<feature type="transmembrane region" description="Helical" evidence="6">
    <location>
        <begin position="264"/>
        <end position="287"/>
    </location>
</feature>
<evidence type="ECO:0000256" key="5">
    <source>
        <dbReference type="ARBA" id="ARBA00023136"/>
    </source>
</evidence>
<feature type="transmembrane region" description="Helical" evidence="6">
    <location>
        <begin position="36"/>
        <end position="57"/>
    </location>
</feature>
<dbReference type="OrthoDB" id="9809785at2"/>
<evidence type="ECO:0000313" key="7">
    <source>
        <dbReference type="EMBL" id="PZM11507.1"/>
    </source>
</evidence>
<keyword evidence="3 6" id="KW-0812">Transmembrane</keyword>
<feature type="transmembrane region" description="Helical" evidence="6">
    <location>
        <begin position="167"/>
        <end position="185"/>
    </location>
</feature>
<sequence length="378" mass="39336">MTIEADNSAVSAIGETNWQTSLRPTLEWAARRAEPVAIGLGAILVGLALFSLFILAVGKSPADLFRFMYQGGFGSWFSIQNSLSRAAPLLLTALCVALPARLGLVVIGGEGAVVLGGVAAAAIALPLVNGAPPLLMLLAMAITSMVVGAAWIGFVGFLRHYRGVNETIASLLMAYIAIALMNQFIEGALRDPASLNKPSTMPLPAADRLGNIPGMDVHWGLVIGIVACILSWVLIEITSYGFAARIAGGNVRAAQIQGLPVGRLIVGFTGIAGSFAGLAGMIEVAAVQGSANASLAAGYGYTGILVAFLARHNPLAIIPVAILLGGINASGGLIQRRMGLPDATVLVLQGTLFVIILFSETFYGRFKIFNPDLWKRSA</sequence>
<gene>
    <name evidence="7" type="ORF">CPY51_19945</name>
</gene>
<reference evidence="7 8" key="1">
    <citation type="journal article" date="2018" name="Sci. Rep.">
        <title>Rhizobium tumorigenes sp. nov., a novel plant tumorigenic bacterium isolated from cane gall tumors on thornless blackberry.</title>
        <authorList>
            <person name="Kuzmanovi N."/>
            <person name="Smalla K."/>
            <person name="Gronow S."/>
            <person name="PuBawska J."/>
        </authorList>
    </citation>
    <scope>NUCLEOTIDE SEQUENCE [LARGE SCALE GENOMIC DNA]</scope>
    <source>
        <strain evidence="7 8">CCBAU 85046</strain>
    </source>
</reference>
<keyword evidence="4 6" id="KW-1133">Transmembrane helix</keyword>
<feature type="transmembrane region" description="Helical" evidence="6">
    <location>
        <begin position="104"/>
        <end position="128"/>
    </location>
</feature>
<evidence type="ECO:0000313" key="8">
    <source>
        <dbReference type="Proteomes" id="UP000248925"/>
    </source>
</evidence>
<dbReference type="GO" id="GO:0005886">
    <property type="term" value="C:plasma membrane"/>
    <property type="evidence" value="ECO:0007669"/>
    <property type="project" value="UniProtKB-SubCell"/>
</dbReference>
<evidence type="ECO:0000256" key="2">
    <source>
        <dbReference type="ARBA" id="ARBA00022475"/>
    </source>
</evidence>
<accession>A0A2W4CE57</accession>
<keyword evidence="2" id="KW-1003">Cell membrane</keyword>
<protein>
    <submittedName>
        <fullName evidence="7">ABC transporter permease</fullName>
    </submittedName>
</protein>
<feature type="transmembrane region" description="Helical" evidence="6">
    <location>
        <begin position="293"/>
        <end position="310"/>
    </location>
</feature>